<feature type="binding site" evidence="4">
    <location>
        <position position="66"/>
    </location>
    <ligand>
        <name>a divalent metal cation</name>
        <dbReference type="ChEBI" id="CHEBI:60240"/>
        <label>1</label>
    </ligand>
</feature>
<evidence type="ECO:0000313" key="5">
    <source>
        <dbReference type="EMBL" id="MBC5717043.1"/>
    </source>
</evidence>
<keyword evidence="3 4" id="KW-0479">Metal-binding</keyword>
<feature type="binding site" evidence="4">
    <location>
        <position position="232"/>
    </location>
    <ligand>
        <name>a divalent metal cation</name>
        <dbReference type="ChEBI" id="CHEBI:60240"/>
        <label>1</label>
    </ligand>
</feature>
<reference evidence="5" key="1">
    <citation type="submission" date="2020-08" db="EMBL/GenBank/DDBJ databases">
        <title>Genome public.</title>
        <authorList>
            <person name="Liu C."/>
            <person name="Sun Q."/>
        </authorList>
    </citation>
    <scope>NUCLEOTIDE SEQUENCE</scope>
    <source>
        <strain evidence="5">BX5</strain>
    </source>
</reference>
<evidence type="ECO:0000256" key="4">
    <source>
        <dbReference type="PIRSR" id="PIRSR602678-1"/>
    </source>
</evidence>
<dbReference type="InterPro" id="IPR002678">
    <property type="entry name" value="DUF34/NIF3"/>
</dbReference>
<dbReference type="PANTHER" id="PTHR13799:SF14">
    <property type="entry name" value="GTP CYCLOHYDROLASE 1 TYPE 2 HOMOLOG"/>
    <property type="match status" value="1"/>
</dbReference>
<dbReference type="SUPFAM" id="SSF102705">
    <property type="entry name" value="NIF3 (NGG1p interacting factor 3)-like"/>
    <property type="match status" value="1"/>
</dbReference>
<gene>
    <name evidence="5" type="ORF">H8S55_06900</name>
</gene>
<evidence type="ECO:0000256" key="2">
    <source>
        <dbReference type="ARBA" id="ARBA00022112"/>
    </source>
</evidence>
<feature type="binding site" evidence="4">
    <location>
        <position position="104"/>
    </location>
    <ligand>
        <name>a divalent metal cation</name>
        <dbReference type="ChEBI" id="CHEBI:60240"/>
        <label>1</label>
    </ligand>
</feature>
<evidence type="ECO:0000256" key="1">
    <source>
        <dbReference type="ARBA" id="ARBA00006964"/>
    </source>
</evidence>
<keyword evidence="6" id="KW-1185">Reference proteome</keyword>
<sequence>MATVNEVYGFLDKLAPFDLQMDFDNAGFLVGRGETQVKRLLVALDITLPVVQEAAEKGCQLVVSHHPVIFHPVKALTDQSATGRVLLALAEGHMAAICAHTNLDAVMEGVNCCLARTLELKDLEQLHQDGLDHEGRPYGIGRVGTAHRPGMTAGEYAAFVKEKLGAASVRYADGGRPVRHVAVGGGSCGSMLCDAAARGCDTFVTADVKHDQYIQARAMGITLMDAGHFATENVVCAPLAEKLARAFPDIRVELAQQNREPYGAV</sequence>
<dbReference type="FunFam" id="3.40.1390.30:FF:000001">
    <property type="entry name" value="GTP cyclohydrolase 1 type 2"/>
    <property type="match status" value="1"/>
</dbReference>
<organism evidence="5 6">
    <name type="scientific">Flintibacter faecis</name>
    <dbReference type="NCBI Taxonomy" id="2763047"/>
    <lineage>
        <taxon>Bacteria</taxon>
        <taxon>Bacillati</taxon>
        <taxon>Bacillota</taxon>
        <taxon>Clostridia</taxon>
        <taxon>Eubacteriales</taxon>
        <taxon>Flintibacter</taxon>
    </lineage>
</organism>
<comment type="similarity">
    <text evidence="1">Belongs to the GTP cyclohydrolase I type 2/NIF3 family.</text>
</comment>
<dbReference type="EMBL" id="JACOPN010000004">
    <property type="protein sequence ID" value="MBC5717043.1"/>
    <property type="molecule type" value="Genomic_DNA"/>
</dbReference>
<feature type="binding site" evidence="4">
    <location>
        <position position="228"/>
    </location>
    <ligand>
        <name>a divalent metal cation</name>
        <dbReference type="ChEBI" id="CHEBI:60240"/>
        <label>1</label>
    </ligand>
</feature>
<dbReference type="GO" id="GO:0046872">
    <property type="term" value="F:metal ion binding"/>
    <property type="evidence" value="ECO:0007669"/>
    <property type="project" value="UniProtKB-KW"/>
</dbReference>
<protein>
    <recommendedName>
        <fullName evidence="2">GTP cyclohydrolase 1 type 2 homolog</fullName>
    </recommendedName>
</protein>
<name>A0A8J6IZ82_9FIRM</name>
<dbReference type="GO" id="GO:0005737">
    <property type="term" value="C:cytoplasm"/>
    <property type="evidence" value="ECO:0007669"/>
    <property type="project" value="TreeGrafter"/>
</dbReference>
<feature type="binding site" evidence="4">
    <location>
        <position position="65"/>
    </location>
    <ligand>
        <name>a divalent metal cation</name>
        <dbReference type="ChEBI" id="CHEBI:60240"/>
        <label>1</label>
    </ligand>
</feature>
<dbReference type="RefSeq" id="WP_186878364.1">
    <property type="nucleotide sequence ID" value="NZ_JACOPN010000004.1"/>
</dbReference>
<accession>A0A8J6IZ82</accession>
<comment type="caution">
    <text evidence="5">The sequence shown here is derived from an EMBL/GenBank/DDBJ whole genome shotgun (WGS) entry which is preliminary data.</text>
</comment>
<dbReference type="NCBIfam" id="TIGR00486">
    <property type="entry name" value="YbgI_SA1388"/>
    <property type="match status" value="1"/>
</dbReference>
<dbReference type="AlphaFoldDB" id="A0A8J6IZ82"/>
<evidence type="ECO:0000313" key="6">
    <source>
        <dbReference type="Proteomes" id="UP000602260"/>
    </source>
</evidence>
<dbReference type="Gene3D" id="3.40.1390.30">
    <property type="entry name" value="NIF3 (NGG1p interacting factor 3)-like"/>
    <property type="match status" value="2"/>
</dbReference>
<proteinExistence type="inferred from homology"/>
<dbReference type="InterPro" id="IPR036069">
    <property type="entry name" value="DUF34/NIF3_sf"/>
</dbReference>
<dbReference type="Pfam" id="PF01784">
    <property type="entry name" value="DUF34_NIF3"/>
    <property type="match status" value="1"/>
</dbReference>
<dbReference type="Proteomes" id="UP000602260">
    <property type="component" value="Unassembled WGS sequence"/>
</dbReference>
<evidence type="ECO:0000256" key="3">
    <source>
        <dbReference type="ARBA" id="ARBA00022723"/>
    </source>
</evidence>
<dbReference type="PANTHER" id="PTHR13799">
    <property type="entry name" value="NGG1 INTERACTING FACTOR 3"/>
    <property type="match status" value="1"/>
</dbReference>